<feature type="binding site" evidence="8">
    <location>
        <begin position="67"/>
        <end position="74"/>
    </location>
    <ligand>
        <name>GTP</name>
        <dbReference type="ChEBI" id="CHEBI:37565"/>
    </ligand>
</feature>
<keyword evidence="2 8" id="KW-0547">Nucleotide-binding</keyword>
<dbReference type="Proteomes" id="UP001286313">
    <property type="component" value="Unassembled WGS sequence"/>
</dbReference>
<dbReference type="SUPFAM" id="SSF50447">
    <property type="entry name" value="Translation proteins"/>
    <property type="match status" value="1"/>
</dbReference>
<accession>A0AAE1KI83</accession>
<evidence type="ECO:0000256" key="1">
    <source>
        <dbReference type="ARBA" id="ARBA00005454"/>
    </source>
</evidence>
<dbReference type="HAMAP" id="MF_00071">
    <property type="entry name" value="LepA"/>
    <property type="match status" value="1"/>
</dbReference>
<dbReference type="InterPro" id="IPR027417">
    <property type="entry name" value="P-loop_NTPase"/>
</dbReference>
<dbReference type="InterPro" id="IPR035647">
    <property type="entry name" value="EFG_III/V"/>
</dbReference>
<evidence type="ECO:0000256" key="8">
    <source>
        <dbReference type="HAMAP-Rule" id="MF_03137"/>
    </source>
</evidence>
<protein>
    <recommendedName>
        <fullName evidence="8">Translation factor GUF1 homolog, mitochondrial</fullName>
        <ecNumber evidence="8">3.6.5.n1</ecNumber>
    </recommendedName>
    <alternativeName>
        <fullName evidence="8">Elongation factor 4 homolog</fullName>
        <shortName evidence="8">EF-4</shortName>
    </alternativeName>
    <alternativeName>
        <fullName evidence="8">GTPase GUF1 homolog</fullName>
    </alternativeName>
    <alternativeName>
        <fullName evidence="8">Ribosomal back-translocase</fullName>
    </alternativeName>
</protein>
<evidence type="ECO:0000256" key="4">
    <source>
        <dbReference type="ARBA" id="ARBA00022801"/>
    </source>
</evidence>
<comment type="function">
    <text evidence="8">Promotes mitochondrial protein synthesis. May act as a fidelity factor of the translation reaction, by catalyzing a one-codon backward translocation of tRNAs on improperly translocated ribosomes. Binds to mitochondrial ribosomes in a GTP-dependent manner.</text>
</comment>
<reference evidence="10" key="1">
    <citation type="submission" date="2023-10" db="EMBL/GenBank/DDBJ databases">
        <title>Genome assemblies of two species of porcelain crab, Petrolisthes cinctipes and Petrolisthes manimaculis (Anomura: Porcellanidae).</title>
        <authorList>
            <person name="Angst P."/>
        </authorList>
    </citation>
    <scope>NUCLEOTIDE SEQUENCE</scope>
    <source>
        <strain evidence="10">PB745_01</strain>
        <tissue evidence="10">Gill</tissue>
    </source>
</reference>
<dbReference type="FunFam" id="3.30.70.240:FF:000007">
    <property type="entry name" value="Translation factor GUF1, mitochondrial"/>
    <property type="match status" value="1"/>
</dbReference>
<dbReference type="PANTHER" id="PTHR43512:SF7">
    <property type="entry name" value="TRANSLATION FACTOR GUF1, MITOCHONDRIAL"/>
    <property type="match status" value="1"/>
</dbReference>
<comment type="similarity">
    <text evidence="8">Belongs to the GTP-binding elongation factor family. LepA subfamily.</text>
</comment>
<dbReference type="FunFam" id="3.30.70.2570:FF:000001">
    <property type="entry name" value="Translation factor GUF1, mitochondrial"/>
    <property type="match status" value="1"/>
</dbReference>
<dbReference type="SMART" id="SM00838">
    <property type="entry name" value="EFG_C"/>
    <property type="match status" value="1"/>
</dbReference>
<comment type="similarity">
    <text evidence="1">Belongs to the TRAFAC class translation factor GTPase superfamily. Classic translation factor GTPase family. LepA subfamily.</text>
</comment>
<dbReference type="FunFam" id="3.30.70.870:FF:000004">
    <property type="entry name" value="Translation factor GUF1, mitochondrial"/>
    <property type="match status" value="1"/>
</dbReference>
<feature type="domain" description="Tr-type G" evidence="9">
    <location>
        <begin position="58"/>
        <end position="239"/>
    </location>
</feature>
<organism evidence="10 11">
    <name type="scientific">Petrolisthes cinctipes</name>
    <name type="common">Flat porcelain crab</name>
    <dbReference type="NCBI Taxonomy" id="88211"/>
    <lineage>
        <taxon>Eukaryota</taxon>
        <taxon>Metazoa</taxon>
        <taxon>Ecdysozoa</taxon>
        <taxon>Arthropoda</taxon>
        <taxon>Crustacea</taxon>
        <taxon>Multicrustacea</taxon>
        <taxon>Malacostraca</taxon>
        <taxon>Eumalacostraca</taxon>
        <taxon>Eucarida</taxon>
        <taxon>Decapoda</taxon>
        <taxon>Pleocyemata</taxon>
        <taxon>Anomura</taxon>
        <taxon>Galatheoidea</taxon>
        <taxon>Porcellanidae</taxon>
        <taxon>Petrolisthes</taxon>
    </lineage>
</organism>
<dbReference type="CDD" id="cd03709">
    <property type="entry name" value="lepA_C"/>
    <property type="match status" value="1"/>
</dbReference>
<dbReference type="CDD" id="cd01890">
    <property type="entry name" value="LepA"/>
    <property type="match status" value="1"/>
</dbReference>
<dbReference type="Gene3D" id="2.40.30.10">
    <property type="entry name" value="Translation factors"/>
    <property type="match status" value="1"/>
</dbReference>
<gene>
    <name evidence="10" type="ORF">Pcinc_021561</name>
</gene>
<dbReference type="Pfam" id="PF00679">
    <property type="entry name" value="EFG_C"/>
    <property type="match status" value="1"/>
</dbReference>
<dbReference type="FunFam" id="3.40.50.300:FF:000078">
    <property type="entry name" value="Elongation factor 4"/>
    <property type="match status" value="1"/>
</dbReference>
<dbReference type="InterPro" id="IPR006297">
    <property type="entry name" value="EF-4"/>
</dbReference>
<dbReference type="InterPro" id="IPR013842">
    <property type="entry name" value="LepA_CTD"/>
</dbReference>
<keyword evidence="7 8" id="KW-0472">Membrane</keyword>
<comment type="caution">
    <text evidence="10">The sequence shown here is derived from an EMBL/GenBank/DDBJ whole genome shotgun (WGS) entry which is preliminary data.</text>
</comment>
<dbReference type="GO" id="GO:0045727">
    <property type="term" value="P:positive regulation of translation"/>
    <property type="evidence" value="ECO:0007669"/>
    <property type="project" value="UniProtKB-UniRule"/>
</dbReference>
<dbReference type="GO" id="GO:0005759">
    <property type="term" value="C:mitochondrial matrix"/>
    <property type="evidence" value="ECO:0007669"/>
    <property type="project" value="UniProtKB-UniRule"/>
</dbReference>
<dbReference type="FunFam" id="2.40.30.10:FF:000015">
    <property type="entry name" value="Translation factor GUF1, mitochondrial"/>
    <property type="match status" value="1"/>
</dbReference>
<dbReference type="InterPro" id="IPR009000">
    <property type="entry name" value="Transl_B-barrel_sf"/>
</dbReference>
<dbReference type="GO" id="GO:0003924">
    <property type="term" value="F:GTPase activity"/>
    <property type="evidence" value="ECO:0007669"/>
    <property type="project" value="UniProtKB-UniRule"/>
</dbReference>
<evidence type="ECO:0000256" key="5">
    <source>
        <dbReference type="ARBA" id="ARBA00023128"/>
    </source>
</evidence>
<dbReference type="Gene3D" id="3.30.70.2570">
    <property type="entry name" value="Elongation factor 4, C-terminal domain"/>
    <property type="match status" value="1"/>
</dbReference>
<dbReference type="InterPro" id="IPR031157">
    <property type="entry name" value="G_TR_CS"/>
</dbReference>
<keyword evidence="8" id="KW-0648">Protein biosynthesis</keyword>
<feature type="binding site" evidence="8">
    <location>
        <begin position="132"/>
        <end position="136"/>
    </location>
    <ligand>
        <name>GTP</name>
        <dbReference type="ChEBI" id="CHEBI:37565"/>
    </ligand>
</feature>
<dbReference type="Pfam" id="PF00009">
    <property type="entry name" value="GTP_EFTU"/>
    <property type="match status" value="1"/>
</dbReference>
<evidence type="ECO:0000259" key="9">
    <source>
        <dbReference type="PROSITE" id="PS51722"/>
    </source>
</evidence>
<dbReference type="NCBIfam" id="TIGR00231">
    <property type="entry name" value="small_GTP"/>
    <property type="match status" value="1"/>
</dbReference>
<dbReference type="InterPro" id="IPR000795">
    <property type="entry name" value="T_Tr_GTP-bd_dom"/>
</dbReference>
<comment type="catalytic activity">
    <reaction evidence="8">
        <text>GTP + H2O = GDP + phosphate + H(+)</text>
        <dbReference type="Rhea" id="RHEA:19669"/>
        <dbReference type="ChEBI" id="CHEBI:15377"/>
        <dbReference type="ChEBI" id="CHEBI:15378"/>
        <dbReference type="ChEBI" id="CHEBI:37565"/>
        <dbReference type="ChEBI" id="CHEBI:43474"/>
        <dbReference type="ChEBI" id="CHEBI:58189"/>
        <dbReference type="EC" id="3.6.5.n1"/>
    </reaction>
</comment>
<keyword evidence="3 8" id="KW-0999">Mitochondrion inner membrane</keyword>
<dbReference type="CDD" id="cd03699">
    <property type="entry name" value="EF4_II"/>
    <property type="match status" value="1"/>
</dbReference>
<dbReference type="NCBIfam" id="TIGR01393">
    <property type="entry name" value="lepA"/>
    <property type="match status" value="1"/>
</dbReference>
<dbReference type="PROSITE" id="PS00301">
    <property type="entry name" value="G_TR_1"/>
    <property type="match status" value="1"/>
</dbReference>
<dbReference type="EC" id="3.6.5.n1" evidence="8"/>
<dbReference type="InterPro" id="IPR035654">
    <property type="entry name" value="LepA_IV"/>
</dbReference>
<name>A0AAE1KI83_PETCI</name>
<evidence type="ECO:0000313" key="11">
    <source>
        <dbReference type="Proteomes" id="UP001286313"/>
    </source>
</evidence>
<dbReference type="AlphaFoldDB" id="A0AAE1KI83"/>
<dbReference type="Gene3D" id="3.40.50.300">
    <property type="entry name" value="P-loop containing nucleotide triphosphate hydrolases"/>
    <property type="match status" value="1"/>
</dbReference>
<evidence type="ECO:0000313" key="10">
    <source>
        <dbReference type="EMBL" id="KAK3873428.1"/>
    </source>
</evidence>
<dbReference type="GO" id="GO:0006412">
    <property type="term" value="P:translation"/>
    <property type="evidence" value="ECO:0007669"/>
    <property type="project" value="UniProtKB-KW"/>
</dbReference>
<dbReference type="InterPro" id="IPR000640">
    <property type="entry name" value="EFG_V-like"/>
</dbReference>
<dbReference type="InterPro" id="IPR004161">
    <property type="entry name" value="EFTu-like_2"/>
</dbReference>
<dbReference type="PROSITE" id="PS51722">
    <property type="entry name" value="G_TR_2"/>
    <property type="match status" value="1"/>
</dbReference>
<dbReference type="InterPro" id="IPR005225">
    <property type="entry name" value="Small_GTP-bd"/>
</dbReference>
<keyword evidence="11" id="KW-1185">Reference proteome</keyword>
<sequence length="659" mass="73651">MFHPATMSRCVFQVLIRRRFPCHKFGHQSSLSPPYVSLLRRLHDGGSEVPDLSSFPPNMIRNFSIIAHVDHGKSTLADRILEFTGAISKDIKNKQVLDKLQVERERGITVKAQTASIIYEHQGQKYLLNLIDTPGHVDFSYEVSRSLSACEGAILLVDANQGIQAQTVANFYLAFTNDLTIIPVLNKIDLKTANPEAVKEQMFTLFEIDPDEVLQVSAKLGKGVTAVLDAVVKNVPSPAVKCNINTPLRILLFDSWFDRYRGVVCLTLVVDGSMKKGDYITSSHSGKTYEVKDLGILTPQETPIPHLYTGQVGYFTANIRDTKDALVGDTFHQRGAQCQPLQGFRQAKPMVFAGVYPMDQREHTALKAAIDRLCLNDGSVTVQTEASSALGQGWRLGFLGLLHIDVFNQRLEQEQGAQVITTTPSVPYKVRIRGARAIRDYRGDEVMVTNPTLWPDTNVIVETSEPFVLGTIIAPDDYLGAIIGLCQERRGVQQEIRNLDASRIIMMYKLPLNEIVIDFFDTLKSMTSGYATFDYEDLGFELSTLEKLDILLNGHPVPELSTIVHSSQARKIGKSMCEKLKDTLPKQMFQIAIQACIGSNILARTNIKAVRKDVLAKCYGGDITRKMKLLKRQAEGKKRMKMYGNIEVPKETFIDILKR</sequence>
<dbReference type="Gene3D" id="3.30.70.870">
    <property type="entry name" value="Elongation Factor G (Translational Gtpase), domain 3"/>
    <property type="match status" value="1"/>
</dbReference>
<dbReference type="Gene3D" id="3.30.70.240">
    <property type="match status" value="1"/>
</dbReference>
<dbReference type="Pfam" id="PF06421">
    <property type="entry name" value="LepA_C"/>
    <property type="match status" value="1"/>
</dbReference>
<dbReference type="SUPFAM" id="SSF52540">
    <property type="entry name" value="P-loop containing nucleoside triphosphate hydrolases"/>
    <property type="match status" value="1"/>
</dbReference>
<evidence type="ECO:0000256" key="6">
    <source>
        <dbReference type="ARBA" id="ARBA00023134"/>
    </source>
</evidence>
<dbReference type="GO" id="GO:0097177">
    <property type="term" value="F:mitochondrial ribosome binding"/>
    <property type="evidence" value="ECO:0007669"/>
    <property type="project" value="TreeGrafter"/>
</dbReference>
<dbReference type="PRINTS" id="PR00315">
    <property type="entry name" value="ELONGATNFCT"/>
</dbReference>
<dbReference type="EMBL" id="JAWQEG010002224">
    <property type="protein sequence ID" value="KAK3873428.1"/>
    <property type="molecule type" value="Genomic_DNA"/>
</dbReference>
<keyword evidence="6 8" id="KW-0342">GTP-binding</keyword>
<dbReference type="GO" id="GO:0005743">
    <property type="term" value="C:mitochondrial inner membrane"/>
    <property type="evidence" value="ECO:0007669"/>
    <property type="project" value="UniProtKB-SubCell"/>
</dbReference>
<proteinExistence type="inferred from homology"/>
<dbReference type="CDD" id="cd16260">
    <property type="entry name" value="EF4_III"/>
    <property type="match status" value="1"/>
</dbReference>
<comment type="subcellular location">
    <subcellularLocation>
        <location evidence="8">Mitochondrion inner membrane</location>
        <topology evidence="8">Peripheral membrane protein</topology>
        <orientation evidence="8">Matrix side</orientation>
    </subcellularLocation>
</comment>
<evidence type="ECO:0000256" key="3">
    <source>
        <dbReference type="ARBA" id="ARBA00022792"/>
    </source>
</evidence>
<keyword evidence="4 8" id="KW-0378">Hydrolase</keyword>
<dbReference type="SUPFAM" id="SSF54980">
    <property type="entry name" value="EF-G C-terminal domain-like"/>
    <property type="match status" value="2"/>
</dbReference>
<keyword evidence="5 8" id="KW-0496">Mitochondrion</keyword>
<feature type="binding site" evidence="8">
    <location>
        <begin position="186"/>
        <end position="189"/>
    </location>
    <ligand>
        <name>GTP</name>
        <dbReference type="ChEBI" id="CHEBI:37565"/>
    </ligand>
</feature>
<dbReference type="PANTHER" id="PTHR43512">
    <property type="entry name" value="TRANSLATION FACTOR GUF1-RELATED"/>
    <property type="match status" value="1"/>
</dbReference>
<evidence type="ECO:0000256" key="7">
    <source>
        <dbReference type="ARBA" id="ARBA00023136"/>
    </source>
</evidence>
<evidence type="ECO:0000256" key="2">
    <source>
        <dbReference type="ARBA" id="ARBA00022741"/>
    </source>
</evidence>
<dbReference type="InterPro" id="IPR038363">
    <property type="entry name" value="LepA_C_sf"/>
</dbReference>
<dbReference type="GO" id="GO:0005525">
    <property type="term" value="F:GTP binding"/>
    <property type="evidence" value="ECO:0007669"/>
    <property type="project" value="UniProtKB-UniRule"/>
</dbReference>
<dbReference type="Pfam" id="PF03144">
    <property type="entry name" value="GTP_EFTU_D2"/>
    <property type="match status" value="1"/>
</dbReference>